<protein>
    <submittedName>
        <fullName evidence="1">Unannotated protein</fullName>
    </submittedName>
</protein>
<gene>
    <name evidence="1" type="ORF">UFOPK3099_02484</name>
</gene>
<accession>A0A6J7AME9</accession>
<name>A0A6J7AME9_9ZZZZ</name>
<dbReference type="AlphaFoldDB" id="A0A6J7AME9"/>
<proteinExistence type="predicted"/>
<evidence type="ECO:0000313" key="1">
    <source>
        <dbReference type="EMBL" id="CAB4834102.1"/>
    </source>
</evidence>
<dbReference type="EMBL" id="CAFAAV010000250">
    <property type="protein sequence ID" value="CAB4834102.1"/>
    <property type="molecule type" value="Genomic_DNA"/>
</dbReference>
<reference evidence="1" key="1">
    <citation type="submission" date="2020-05" db="EMBL/GenBank/DDBJ databases">
        <authorList>
            <person name="Chiriac C."/>
            <person name="Salcher M."/>
            <person name="Ghai R."/>
            <person name="Kavagutti S V."/>
        </authorList>
    </citation>
    <scope>NUCLEOTIDE SEQUENCE</scope>
</reference>
<organism evidence="1">
    <name type="scientific">freshwater metagenome</name>
    <dbReference type="NCBI Taxonomy" id="449393"/>
    <lineage>
        <taxon>unclassified sequences</taxon>
        <taxon>metagenomes</taxon>
        <taxon>ecological metagenomes</taxon>
    </lineage>
</organism>
<sequence>MDALAPAAAFEHTTGELVDDLHLAVGDDVVLVAFVQFLGFEGHRQLVHEVLLYLVVHVVDAERLLDLVDAGFERNDDALVLFHLVIDVALERPDDAGKAVIELGGIGHAAADDQRGAGLVDEDAVHFVDDREVVAALHLVVQCAGHVVAQVIEAELVVRAVGDVGAVVDPLLSRALLEAGNDQTDFQAHPVVDTAHPLGVEASQVVVHRHQVHTLARQTVEVGRQGADEGLALAGLHLGHPAEVQRGATHHLHVEVTLTDDSRGGLANCGKRLAQQIVERFAALDATLEFCGLGA</sequence>